<sequence>MPTQRKIETVHELTEKLSRAQLVVVADYRGDGRGMSVADMTELRRKLREHGGEVVVAKNTLLKIAANHTGREALDSLLSGPTAVTFAYDDAGKVAKALLDYLKSGNKSFTVRGALLGKTLLPADALEQVTKLPSREQALAQVVGGIAAPVSGVVGVLNAAISNVLYVLQARIDQLQPQNS</sequence>
<keyword evidence="5" id="KW-0699">rRNA-binding</keyword>
<evidence type="ECO:0000313" key="7">
    <source>
        <dbReference type="Proteomes" id="UP000078287"/>
    </source>
</evidence>
<dbReference type="OrthoDB" id="9808307at2"/>
<dbReference type="HAMAP" id="MF_00362">
    <property type="entry name" value="Ribosomal_uL10"/>
    <property type="match status" value="1"/>
</dbReference>
<dbReference type="GO" id="GO:0070180">
    <property type="term" value="F:large ribosomal subunit rRNA binding"/>
    <property type="evidence" value="ECO:0007669"/>
    <property type="project" value="UniProtKB-UniRule"/>
</dbReference>
<dbReference type="CDD" id="cd05797">
    <property type="entry name" value="Ribosomal_L10"/>
    <property type="match status" value="1"/>
</dbReference>
<reference evidence="6 7" key="1">
    <citation type="submission" date="2016-04" db="EMBL/GenBank/DDBJ databases">
        <title>Chloroflexus islandicus sp. nov., a thermophilic filamentous anoxygenic phototrophic bacterium from geyser Strokkur (Iceland).</title>
        <authorList>
            <person name="Gaisin V.A."/>
            <person name="Kalashnikov A.M."/>
            <person name="Sukhacheva M.V."/>
            <person name="Grouzdev D.S."/>
            <person name="Ivanov T.M."/>
            <person name="Kuznetsov B."/>
            <person name="Gorlenko V.M."/>
        </authorList>
    </citation>
    <scope>NUCLEOTIDE SEQUENCE [LARGE SCALE GENOMIC DNA]</scope>
    <source>
        <strain evidence="7">isl-2</strain>
    </source>
</reference>
<dbReference type="Proteomes" id="UP000078287">
    <property type="component" value="Unassembled WGS sequence"/>
</dbReference>
<keyword evidence="3 5" id="KW-0687">Ribonucleoprotein</keyword>
<keyword evidence="7" id="KW-1185">Reference proteome</keyword>
<dbReference type="GO" id="GO:0006412">
    <property type="term" value="P:translation"/>
    <property type="evidence" value="ECO:0007669"/>
    <property type="project" value="UniProtKB-UniRule"/>
</dbReference>
<dbReference type="Gene3D" id="3.30.70.1730">
    <property type="match status" value="1"/>
</dbReference>
<dbReference type="GO" id="GO:1990904">
    <property type="term" value="C:ribonucleoprotein complex"/>
    <property type="evidence" value="ECO:0007669"/>
    <property type="project" value="UniProtKB-KW"/>
</dbReference>
<protein>
    <recommendedName>
        <fullName evidence="4 5">Large ribosomal subunit protein uL10</fullName>
    </recommendedName>
</protein>
<dbReference type="NCBIfam" id="NF000955">
    <property type="entry name" value="PRK00099.1-1"/>
    <property type="match status" value="1"/>
</dbReference>
<keyword evidence="2 5" id="KW-0689">Ribosomal protein</keyword>
<evidence type="ECO:0000256" key="5">
    <source>
        <dbReference type="HAMAP-Rule" id="MF_00362"/>
    </source>
</evidence>
<evidence type="ECO:0000256" key="4">
    <source>
        <dbReference type="ARBA" id="ARBA00035202"/>
    </source>
</evidence>
<evidence type="ECO:0000256" key="2">
    <source>
        <dbReference type="ARBA" id="ARBA00022980"/>
    </source>
</evidence>
<comment type="caution">
    <text evidence="6">The sequence shown here is derived from an EMBL/GenBank/DDBJ whole genome shotgun (WGS) entry which is preliminary data.</text>
</comment>
<dbReference type="RefSeq" id="WP_066787813.1">
    <property type="nucleotide sequence ID" value="NZ_LWQS01000056.1"/>
</dbReference>
<comment type="function">
    <text evidence="5">Forms part of the ribosomal stalk, playing a central role in the interaction of the ribosome with GTP-bound translation factors.</text>
</comment>
<dbReference type="EMBL" id="LWQS01000056">
    <property type="protein sequence ID" value="OAN45324.1"/>
    <property type="molecule type" value="Genomic_DNA"/>
</dbReference>
<dbReference type="InterPro" id="IPR043141">
    <property type="entry name" value="Ribosomal_uL10-like_sf"/>
</dbReference>
<dbReference type="InterPro" id="IPR001790">
    <property type="entry name" value="Ribosomal_uL10"/>
</dbReference>
<evidence type="ECO:0000256" key="3">
    <source>
        <dbReference type="ARBA" id="ARBA00023274"/>
    </source>
</evidence>
<dbReference type="STRING" id="1707952.A6A03_15065"/>
<comment type="subunit">
    <text evidence="5">Part of the ribosomal stalk of the 50S ribosomal subunit. The N-terminus interacts with L11 and the large rRNA to form the base of the stalk. The C-terminus forms an elongated spine to which L12 dimers bind in a sequential fashion forming a multimeric L10(L12)X complex.</text>
</comment>
<dbReference type="InterPro" id="IPR047865">
    <property type="entry name" value="Ribosomal_uL10_bac_type"/>
</dbReference>
<dbReference type="Gene3D" id="6.10.250.290">
    <property type="match status" value="1"/>
</dbReference>
<evidence type="ECO:0000313" key="6">
    <source>
        <dbReference type="EMBL" id="OAN45324.1"/>
    </source>
</evidence>
<dbReference type="InterPro" id="IPR022973">
    <property type="entry name" value="Ribosomal_uL10_bac"/>
</dbReference>
<proteinExistence type="inferred from homology"/>
<evidence type="ECO:0000256" key="1">
    <source>
        <dbReference type="ARBA" id="ARBA00008889"/>
    </source>
</evidence>
<accession>A0A178MBT1</accession>
<keyword evidence="5" id="KW-0694">RNA-binding</keyword>
<comment type="similarity">
    <text evidence="1 5">Belongs to the universal ribosomal protein uL10 family.</text>
</comment>
<dbReference type="PANTHER" id="PTHR11560">
    <property type="entry name" value="39S RIBOSOMAL PROTEIN L10, MITOCHONDRIAL"/>
    <property type="match status" value="1"/>
</dbReference>
<dbReference type="SUPFAM" id="SSF160369">
    <property type="entry name" value="Ribosomal protein L10-like"/>
    <property type="match status" value="1"/>
</dbReference>
<gene>
    <name evidence="5" type="primary">rplJ</name>
    <name evidence="6" type="ORF">A6A03_15065</name>
</gene>
<organism evidence="6 7">
    <name type="scientific">Chloroflexus islandicus</name>
    <dbReference type="NCBI Taxonomy" id="1707952"/>
    <lineage>
        <taxon>Bacteria</taxon>
        <taxon>Bacillati</taxon>
        <taxon>Chloroflexota</taxon>
        <taxon>Chloroflexia</taxon>
        <taxon>Chloroflexales</taxon>
        <taxon>Chloroflexineae</taxon>
        <taxon>Chloroflexaceae</taxon>
        <taxon>Chloroflexus</taxon>
    </lineage>
</organism>
<dbReference type="Pfam" id="PF00466">
    <property type="entry name" value="Ribosomal_L10"/>
    <property type="match status" value="1"/>
</dbReference>
<dbReference type="AlphaFoldDB" id="A0A178MBT1"/>
<dbReference type="GO" id="GO:0005840">
    <property type="term" value="C:ribosome"/>
    <property type="evidence" value="ECO:0007669"/>
    <property type="project" value="UniProtKB-KW"/>
</dbReference>
<name>A0A178MBT1_9CHLR</name>